<protein>
    <submittedName>
        <fullName evidence="1">7098_t:CDS:1</fullName>
    </submittedName>
</protein>
<evidence type="ECO:0000313" key="1">
    <source>
        <dbReference type="EMBL" id="CAG8475364.1"/>
    </source>
</evidence>
<dbReference type="EMBL" id="CAJVPK010000213">
    <property type="protein sequence ID" value="CAG8475364.1"/>
    <property type="molecule type" value="Genomic_DNA"/>
</dbReference>
<name>A0A9N8W333_9GLOM</name>
<proteinExistence type="predicted"/>
<accession>A0A9N8W333</accession>
<dbReference type="AlphaFoldDB" id="A0A9N8W333"/>
<gene>
    <name evidence="1" type="ORF">DEBURN_LOCUS3371</name>
</gene>
<evidence type="ECO:0000313" key="2">
    <source>
        <dbReference type="Proteomes" id="UP000789706"/>
    </source>
</evidence>
<keyword evidence="2" id="KW-1185">Reference proteome</keyword>
<organism evidence="1 2">
    <name type="scientific">Diversispora eburnea</name>
    <dbReference type="NCBI Taxonomy" id="1213867"/>
    <lineage>
        <taxon>Eukaryota</taxon>
        <taxon>Fungi</taxon>
        <taxon>Fungi incertae sedis</taxon>
        <taxon>Mucoromycota</taxon>
        <taxon>Glomeromycotina</taxon>
        <taxon>Glomeromycetes</taxon>
        <taxon>Diversisporales</taxon>
        <taxon>Diversisporaceae</taxon>
        <taxon>Diversispora</taxon>
    </lineage>
</organism>
<reference evidence="1" key="1">
    <citation type="submission" date="2021-06" db="EMBL/GenBank/DDBJ databases">
        <authorList>
            <person name="Kallberg Y."/>
            <person name="Tangrot J."/>
            <person name="Rosling A."/>
        </authorList>
    </citation>
    <scope>NUCLEOTIDE SEQUENCE</scope>
    <source>
        <strain evidence="1">AZ414A</strain>
    </source>
</reference>
<comment type="caution">
    <text evidence="1">The sequence shown here is derived from an EMBL/GenBank/DDBJ whole genome shotgun (WGS) entry which is preliminary data.</text>
</comment>
<sequence>MEISLICFANSSYTSFSSNDEFLQSIPVTFDITLILHTPTRLASLWTFFRQRRKAFGDLLGILFLE</sequence>
<dbReference type="Proteomes" id="UP000789706">
    <property type="component" value="Unassembled WGS sequence"/>
</dbReference>